<gene>
    <name evidence="3" type="ORF">HNQ88_003104</name>
</gene>
<reference evidence="3" key="1">
    <citation type="submission" date="2023-07" db="EMBL/GenBank/DDBJ databases">
        <title>Genomic Encyclopedia of Type Strains, Phase IV (KMG-IV): sequencing the most valuable type-strain genomes for metagenomic binning, comparative biology and taxonomic classification.</title>
        <authorList>
            <person name="Goeker M."/>
        </authorList>
    </citation>
    <scope>NUCLEOTIDE SEQUENCE</scope>
    <source>
        <strain evidence="3">DSM 26174</strain>
    </source>
</reference>
<organism evidence="3 4">
    <name type="scientific">Aureibacter tunicatorum</name>
    <dbReference type="NCBI Taxonomy" id="866807"/>
    <lineage>
        <taxon>Bacteria</taxon>
        <taxon>Pseudomonadati</taxon>
        <taxon>Bacteroidota</taxon>
        <taxon>Cytophagia</taxon>
        <taxon>Cytophagales</taxon>
        <taxon>Persicobacteraceae</taxon>
        <taxon>Aureibacter</taxon>
    </lineage>
</organism>
<dbReference type="Proteomes" id="UP001185092">
    <property type="component" value="Unassembled WGS sequence"/>
</dbReference>
<keyword evidence="3" id="KW-0645">Protease</keyword>
<dbReference type="Pfam" id="PF03572">
    <property type="entry name" value="Peptidase_S41"/>
    <property type="match status" value="1"/>
</dbReference>
<dbReference type="GO" id="GO:0008236">
    <property type="term" value="F:serine-type peptidase activity"/>
    <property type="evidence" value="ECO:0007669"/>
    <property type="project" value="InterPro"/>
</dbReference>
<dbReference type="InterPro" id="IPR029045">
    <property type="entry name" value="ClpP/crotonase-like_dom_sf"/>
</dbReference>
<dbReference type="GO" id="GO:0006508">
    <property type="term" value="P:proteolysis"/>
    <property type="evidence" value="ECO:0007669"/>
    <property type="project" value="UniProtKB-KW"/>
</dbReference>
<evidence type="ECO:0000313" key="4">
    <source>
        <dbReference type="Proteomes" id="UP001185092"/>
    </source>
</evidence>
<dbReference type="AlphaFoldDB" id="A0AAE4BSR7"/>
<feature type="signal peptide" evidence="1">
    <location>
        <begin position="1"/>
        <end position="18"/>
    </location>
</feature>
<comment type="caution">
    <text evidence="3">The sequence shown here is derived from an EMBL/GenBank/DDBJ whole genome shotgun (WGS) entry which is preliminary data.</text>
</comment>
<accession>A0AAE4BSR7</accession>
<dbReference type="RefSeq" id="WP_309939886.1">
    <property type="nucleotide sequence ID" value="NZ_AP025305.1"/>
</dbReference>
<name>A0AAE4BSR7_9BACT</name>
<keyword evidence="3" id="KW-0378">Hydrolase</keyword>
<protein>
    <submittedName>
        <fullName evidence="3">C-terminal processing protease CtpA/Prc</fullName>
    </submittedName>
</protein>
<dbReference type="SUPFAM" id="SSF52096">
    <property type="entry name" value="ClpP/crotonase"/>
    <property type="match status" value="1"/>
</dbReference>
<proteinExistence type="predicted"/>
<feature type="domain" description="Tail specific protease" evidence="2">
    <location>
        <begin position="272"/>
        <end position="470"/>
    </location>
</feature>
<evidence type="ECO:0000313" key="3">
    <source>
        <dbReference type="EMBL" id="MDR6240056.1"/>
    </source>
</evidence>
<feature type="chain" id="PRO_5042010421" evidence="1">
    <location>
        <begin position="19"/>
        <end position="498"/>
    </location>
</feature>
<sequence>MKKWVIFLLIALPRLVFAQEKEILNTYTKKELQADFDLMVNAIIEGHGGLYWYNSYEAFDSICSVERNKIIEGMDSYDFFRIASKIVTSTKEGHCRIYSSRDIGEYFRKKAKLIPVVVKVIDSELYLLNNIKEHSTKGKILRKVDGVEIQAHVDKILEYSRKASDGLIRTGKIRYSIDYANFTNYYADYVGQRDIYRLELFDPNTKELETLEVNGVNALDFREIRKQVEIPYFDSPIELILNHEHQTARLALNSFRHTYYHRDGNEDLAFKSFKMKIDSAFEAIKRNKIENVIIDLRHNSGGTEGYEDYVFSYLTAESYEKYQCVQAKALTFSFLSYTQYNTYEKQKEFEGYMENEFQLHSDGRYLRKPEFMPVEDPREDCFKGKIYVLTSGRTYSGGSELASLLKIHTDAIFVGEETGGGFYGQTSGMGLNLRLPNTNIGIDIPLIKFVLTDFHHDIPFGRGVIPDYQVENTYEEFIGKVDVEMNFVMNLISKRKRL</sequence>
<keyword evidence="1" id="KW-0732">Signal</keyword>
<evidence type="ECO:0000256" key="1">
    <source>
        <dbReference type="SAM" id="SignalP"/>
    </source>
</evidence>
<dbReference type="Gene3D" id="3.90.226.10">
    <property type="entry name" value="2-enoyl-CoA Hydratase, Chain A, domain 1"/>
    <property type="match status" value="1"/>
</dbReference>
<keyword evidence="4" id="KW-1185">Reference proteome</keyword>
<evidence type="ECO:0000259" key="2">
    <source>
        <dbReference type="Pfam" id="PF03572"/>
    </source>
</evidence>
<dbReference type="InterPro" id="IPR005151">
    <property type="entry name" value="Tail-specific_protease"/>
</dbReference>
<dbReference type="EMBL" id="JAVDQD010000003">
    <property type="protein sequence ID" value="MDR6240056.1"/>
    <property type="molecule type" value="Genomic_DNA"/>
</dbReference>